<evidence type="ECO:0000313" key="2">
    <source>
        <dbReference type="EMBL" id="NHO68429.1"/>
    </source>
</evidence>
<dbReference type="EMBL" id="JAAONZ010000031">
    <property type="protein sequence ID" value="NHO68429.1"/>
    <property type="molecule type" value="Genomic_DNA"/>
</dbReference>
<organism evidence="2 3">
    <name type="scientific">Pseudomaricurvus hydrocarbonicus</name>
    <dbReference type="NCBI Taxonomy" id="1470433"/>
    <lineage>
        <taxon>Bacteria</taxon>
        <taxon>Pseudomonadati</taxon>
        <taxon>Pseudomonadota</taxon>
        <taxon>Gammaproteobacteria</taxon>
        <taxon>Cellvibrionales</taxon>
        <taxon>Cellvibrionaceae</taxon>
        <taxon>Pseudomaricurvus</taxon>
    </lineage>
</organism>
<name>A0A9E5MQD2_9GAMM</name>
<accession>A0A9E5MQD2</accession>
<dbReference type="AlphaFoldDB" id="A0A9E5MQD2"/>
<reference evidence="2" key="1">
    <citation type="submission" date="2020-03" db="EMBL/GenBank/DDBJ databases">
        <authorList>
            <person name="Guo F."/>
        </authorList>
    </citation>
    <scope>NUCLEOTIDE SEQUENCE</scope>
    <source>
        <strain evidence="2">JCM 30134</strain>
    </source>
</reference>
<gene>
    <name evidence="2" type="ORF">G8770_22990</name>
</gene>
<dbReference type="RefSeq" id="WP_167192394.1">
    <property type="nucleotide sequence ID" value="NZ_JAAONZ010000031.1"/>
</dbReference>
<keyword evidence="3" id="KW-1185">Reference proteome</keyword>
<proteinExistence type="predicted"/>
<keyword evidence="1" id="KW-0472">Membrane</keyword>
<protein>
    <submittedName>
        <fullName evidence="2">Uncharacterized protein</fullName>
    </submittedName>
</protein>
<keyword evidence="1" id="KW-0812">Transmembrane</keyword>
<dbReference type="Proteomes" id="UP000787472">
    <property type="component" value="Unassembled WGS sequence"/>
</dbReference>
<feature type="transmembrane region" description="Helical" evidence="1">
    <location>
        <begin position="80"/>
        <end position="99"/>
    </location>
</feature>
<keyword evidence="1" id="KW-1133">Transmembrane helix</keyword>
<evidence type="ECO:0000313" key="3">
    <source>
        <dbReference type="Proteomes" id="UP000787472"/>
    </source>
</evidence>
<sequence length="101" mass="11591">MLPLSVSSGFKSRVKTLSFEPVIFNISGIKTAGGMIPTFGEELYALIRNKPDFFRIKWCKFREMITARKRHRQFISDKRIFQQDAGAFAGVFFALIALARR</sequence>
<comment type="caution">
    <text evidence="2">The sequence shown here is derived from an EMBL/GenBank/DDBJ whole genome shotgun (WGS) entry which is preliminary data.</text>
</comment>
<evidence type="ECO:0000256" key="1">
    <source>
        <dbReference type="SAM" id="Phobius"/>
    </source>
</evidence>